<keyword evidence="2 4" id="KW-0474">Menaquinone biosynthesis</keyword>
<dbReference type="InterPro" id="IPR030868">
    <property type="entry name" value="MqnA"/>
</dbReference>
<sequence>MSTTLRVGAVNYLNTKPLIERLTDFAPGIELSLDLPSRLADQLAAGDLDVGLIPVVEFFRGDNYTFVPNIAIGSRGPVLSVTLFSKVPWEEIRTVALDEGSRTSAALTRIILEKRYGIEPVIQQLPIDTPADDLTTDAVLLIGDRAMRACLPGYRFAYDLGEEWTAWTGLPMVFAVWAVRSGVDLGEAELAFHKAKEYGLANAGLIAQREAPALGLDPGFCRRYMSNVLRYDLGPVELAGMQKYRELAEGVGVLANPDRKVGGADSLQRRTPGLAAGVR</sequence>
<comment type="pathway">
    <text evidence="1 4">Quinol/quinone metabolism; menaquinone biosynthesis.</text>
</comment>
<name>A0ABS5BWR5_9BACT</name>
<evidence type="ECO:0000256" key="2">
    <source>
        <dbReference type="ARBA" id="ARBA00022428"/>
    </source>
</evidence>
<dbReference type="CDD" id="cd13634">
    <property type="entry name" value="PBP2_Sco4506"/>
    <property type="match status" value="1"/>
</dbReference>
<dbReference type="EMBL" id="JAGKQQ010000001">
    <property type="protein sequence ID" value="MBP3958176.1"/>
    <property type="molecule type" value="Genomic_DNA"/>
</dbReference>
<keyword evidence="3 4" id="KW-0456">Lyase</keyword>
<reference evidence="5 6" key="1">
    <citation type="submission" date="2021-04" db="EMBL/GenBank/DDBJ databases">
        <authorList>
            <person name="Ivanova A."/>
        </authorList>
    </citation>
    <scope>NUCLEOTIDE SEQUENCE [LARGE SCALE GENOMIC DNA]</scope>
    <source>
        <strain evidence="5 6">G18</strain>
    </source>
</reference>
<organism evidence="5 6">
    <name type="scientific">Gemmata palustris</name>
    <dbReference type="NCBI Taxonomy" id="2822762"/>
    <lineage>
        <taxon>Bacteria</taxon>
        <taxon>Pseudomonadati</taxon>
        <taxon>Planctomycetota</taxon>
        <taxon>Planctomycetia</taxon>
        <taxon>Gemmatales</taxon>
        <taxon>Gemmataceae</taxon>
        <taxon>Gemmata</taxon>
    </lineage>
</organism>
<evidence type="ECO:0000256" key="4">
    <source>
        <dbReference type="HAMAP-Rule" id="MF_00995"/>
    </source>
</evidence>
<dbReference type="PANTHER" id="PTHR37690">
    <property type="entry name" value="CHORISMATE DEHYDRATASE"/>
    <property type="match status" value="1"/>
</dbReference>
<evidence type="ECO:0000313" key="5">
    <source>
        <dbReference type="EMBL" id="MBP3958176.1"/>
    </source>
</evidence>
<evidence type="ECO:0000256" key="1">
    <source>
        <dbReference type="ARBA" id="ARBA00004863"/>
    </source>
</evidence>
<dbReference type="Pfam" id="PF02621">
    <property type="entry name" value="VitK2_biosynth"/>
    <property type="match status" value="1"/>
</dbReference>
<dbReference type="HAMAP" id="MF_00995">
    <property type="entry name" value="MqnA"/>
    <property type="match status" value="1"/>
</dbReference>
<comment type="catalytic activity">
    <reaction evidence="4">
        <text>chorismate = 3-[(1-carboxyvinyl)-oxy]benzoate + H2O</text>
        <dbReference type="Rhea" id="RHEA:40051"/>
        <dbReference type="ChEBI" id="CHEBI:15377"/>
        <dbReference type="ChEBI" id="CHEBI:29748"/>
        <dbReference type="ChEBI" id="CHEBI:76981"/>
        <dbReference type="EC" id="4.2.1.151"/>
    </reaction>
</comment>
<accession>A0ABS5BWR5</accession>
<evidence type="ECO:0000313" key="6">
    <source>
        <dbReference type="Proteomes" id="UP000676565"/>
    </source>
</evidence>
<dbReference type="RefSeq" id="WP_210657920.1">
    <property type="nucleotide sequence ID" value="NZ_JAGKQQ010000001.1"/>
</dbReference>
<dbReference type="PANTHER" id="PTHR37690:SF1">
    <property type="entry name" value="CHORISMATE DEHYDRATASE"/>
    <property type="match status" value="1"/>
</dbReference>
<proteinExistence type="inferred from homology"/>
<comment type="caution">
    <text evidence="5">The sequence shown here is derived from an EMBL/GenBank/DDBJ whole genome shotgun (WGS) entry which is preliminary data.</text>
</comment>
<keyword evidence="6" id="KW-1185">Reference proteome</keyword>
<dbReference type="Gene3D" id="3.40.190.10">
    <property type="entry name" value="Periplasmic binding protein-like II"/>
    <property type="match status" value="2"/>
</dbReference>
<dbReference type="Proteomes" id="UP000676565">
    <property type="component" value="Unassembled WGS sequence"/>
</dbReference>
<dbReference type="EC" id="4.2.1.151" evidence="4"/>
<gene>
    <name evidence="4" type="primary">mqnA</name>
    <name evidence="5" type="ORF">J8F10_23245</name>
</gene>
<dbReference type="InterPro" id="IPR003773">
    <property type="entry name" value="Menaquinone_biosynth"/>
</dbReference>
<dbReference type="SUPFAM" id="SSF53850">
    <property type="entry name" value="Periplasmic binding protein-like II"/>
    <property type="match status" value="1"/>
</dbReference>
<comment type="function">
    <text evidence="4">Catalyzes the dehydration of chorismate into 3-[(1-carboxyvinyl)oxy]benzoate, a step in the biosynthesis of menaquinone (MK, vitamin K2).</text>
</comment>
<comment type="similarity">
    <text evidence="4">Belongs to the MqnA/MqnD family. MqnA subfamily.</text>
</comment>
<evidence type="ECO:0000256" key="3">
    <source>
        <dbReference type="ARBA" id="ARBA00023239"/>
    </source>
</evidence>
<protein>
    <recommendedName>
        <fullName evidence="4">Chorismate dehydratase</fullName>
        <ecNumber evidence="4">4.2.1.151</ecNumber>
    </recommendedName>
    <alternativeName>
        <fullName evidence="4">Menaquinone biosynthetic enzyme MqnA</fullName>
    </alternativeName>
</protein>